<evidence type="ECO:0000256" key="9">
    <source>
        <dbReference type="ARBA" id="ARBA00023242"/>
    </source>
</evidence>
<keyword evidence="10" id="KW-0175">Coiled coil</keyword>
<accession>A0A540LBR1</accession>
<dbReference type="PANTHER" id="PTHR31169">
    <property type="entry name" value="OS05G0300700 PROTEIN"/>
    <property type="match status" value="1"/>
</dbReference>
<dbReference type="InterPro" id="IPR040221">
    <property type="entry name" value="CDCA7/CDA7L"/>
</dbReference>
<evidence type="ECO:0000256" key="3">
    <source>
        <dbReference type="ARBA" id="ARBA00022490"/>
    </source>
</evidence>
<keyword evidence="15" id="KW-1185">Reference proteome</keyword>
<protein>
    <recommendedName>
        <fullName evidence="16">DDT domain-containing protein</fullName>
    </recommendedName>
</protein>
<evidence type="ECO:0000313" key="15">
    <source>
        <dbReference type="Proteomes" id="UP000315295"/>
    </source>
</evidence>
<evidence type="ECO:0000256" key="8">
    <source>
        <dbReference type="ARBA" id="ARBA00023163"/>
    </source>
</evidence>
<dbReference type="GO" id="GO:0006355">
    <property type="term" value="P:regulation of DNA-templated transcription"/>
    <property type="evidence" value="ECO:0007669"/>
    <property type="project" value="InterPro"/>
</dbReference>
<feature type="region of interest" description="Disordered" evidence="11">
    <location>
        <begin position="137"/>
        <end position="222"/>
    </location>
</feature>
<feature type="coiled-coil region" evidence="10">
    <location>
        <begin position="410"/>
        <end position="437"/>
    </location>
</feature>
<evidence type="ECO:0000256" key="7">
    <source>
        <dbReference type="ARBA" id="ARBA00023015"/>
    </source>
</evidence>
<evidence type="ECO:0008006" key="16">
    <source>
        <dbReference type="Google" id="ProtNLM"/>
    </source>
</evidence>
<comment type="subcellular location">
    <subcellularLocation>
        <location evidence="2">Cytoplasm</location>
    </subcellularLocation>
    <subcellularLocation>
        <location evidence="1">Nucleus</location>
    </subcellularLocation>
</comment>
<dbReference type="Pfam" id="PF15612">
    <property type="entry name" value="WHIM1"/>
    <property type="match status" value="1"/>
</dbReference>
<feature type="compositionally biased region" description="Basic residues" evidence="11">
    <location>
        <begin position="213"/>
        <end position="222"/>
    </location>
</feature>
<evidence type="ECO:0000256" key="11">
    <source>
        <dbReference type="SAM" id="MobiDB-lite"/>
    </source>
</evidence>
<dbReference type="GO" id="GO:0005737">
    <property type="term" value="C:cytoplasm"/>
    <property type="evidence" value="ECO:0007669"/>
    <property type="project" value="UniProtKB-SubCell"/>
</dbReference>
<dbReference type="InterPro" id="IPR018866">
    <property type="entry name" value="Znf-4CXXC_R1"/>
</dbReference>
<dbReference type="EMBL" id="VIEB01000660">
    <property type="protein sequence ID" value="TQD83906.1"/>
    <property type="molecule type" value="Genomic_DNA"/>
</dbReference>
<reference evidence="14 15" key="1">
    <citation type="journal article" date="2019" name="G3 (Bethesda)">
        <title>Sequencing of a Wild Apple (Malus baccata) Genome Unravels the Differences Between Cultivated and Wild Apple Species Regarding Disease Resistance and Cold Tolerance.</title>
        <authorList>
            <person name="Chen X."/>
        </authorList>
    </citation>
    <scope>NUCLEOTIDE SEQUENCE [LARGE SCALE GENOMIC DNA]</scope>
    <source>
        <strain evidence="15">cv. Shandingzi</strain>
        <tissue evidence="14">Leaves</tissue>
    </source>
</reference>
<sequence>MAIDSSSAVERMEVEVNYLAESNLFVQDHDGPAVGGQIAGSKNGTCHQCRQRKTEFAASCTNVKAKGPCTVKLCHSCLKNRYTLTAEQVAEKCPKCRGECNCSICHKKAGLMPTGIRTHEAKRKGYQSVADMLIVEKPQKKENGDSKGGNGQERVAPDKATGVDSPSKRGKEDALDQSEDVNSDAAKEDELIETCDDGRDGGAAVNDNDAKAKGKAARGRHRVKEHCMESRVVVPEVPLPQGTPLTTVAGVDLAAEDVGNALQFLKFCETFREFFKIEKPQAESVLRELSRGGSGRSGRPGQYSSVVRFHSYMLFFIQKGLLQESLEQASTNCSWFQDLANLVSASGVSKVDPVMKELPTECFIEGREGYDALNFSQKLQLLIFLCDEALNTKTLRGWIEEQNERSVQRKRDMKAKVALAKDKERDLQAKLQEQMAKRTTAENSDAVPISESSIPISESDSIASVLRSELAQAHMEVVEAMAMVPESNEICEAVRIEPYIVDADGHAFWKLRSDFDEDILLQGLGSWDGTPSGEQWFVCGAEMKEPIDKYRSSLALKEKQTKREQRRYRTSSSNDEKLQLSQTSSESNEENAQGSQTPDSNGESVQASRAPECNEENMELGPSAN</sequence>
<proteinExistence type="predicted"/>
<keyword evidence="3" id="KW-0963">Cytoplasm</keyword>
<feature type="domain" description="WHIM1" evidence="13">
    <location>
        <begin position="370"/>
        <end position="399"/>
    </location>
</feature>
<evidence type="ECO:0000313" key="14">
    <source>
        <dbReference type="EMBL" id="TQD83906.1"/>
    </source>
</evidence>
<evidence type="ECO:0000256" key="10">
    <source>
        <dbReference type="SAM" id="Coils"/>
    </source>
</evidence>
<evidence type="ECO:0000259" key="13">
    <source>
        <dbReference type="Pfam" id="PF15612"/>
    </source>
</evidence>
<dbReference type="Pfam" id="PF10497">
    <property type="entry name" value="zf-4CXXC_R1"/>
    <property type="match status" value="1"/>
</dbReference>
<evidence type="ECO:0000256" key="1">
    <source>
        <dbReference type="ARBA" id="ARBA00004123"/>
    </source>
</evidence>
<dbReference type="STRING" id="106549.A0A540LBR1"/>
<dbReference type="GO" id="GO:0005634">
    <property type="term" value="C:nucleus"/>
    <property type="evidence" value="ECO:0007669"/>
    <property type="project" value="UniProtKB-SubCell"/>
</dbReference>
<feature type="region of interest" description="Disordered" evidence="11">
    <location>
        <begin position="554"/>
        <end position="625"/>
    </location>
</feature>
<evidence type="ECO:0000256" key="2">
    <source>
        <dbReference type="ARBA" id="ARBA00004496"/>
    </source>
</evidence>
<evidence type="ECO:0000259" key="12">
    <source>
        <dbReference type="Pfam" id="PF10497"/>
    </source>
</evidence>
<comment type="caution">
    <text evidence="14">The sequence shown here is derived from an EMBL/GenBank/DDBJ whole genome shotgun (WGS) entry which is preliminary data.</text>
</comment>
<evidence type="ECO:0000256" key="5">
    <source>
        <dbReference type="ARBA" id="ARBA00022553"/>
    </source>
</evidence>
<organism evidence="14 15">
    <name type="scientific">Malus baccata</name>
    <name type="common">Siberian crab apple</name>
    <name type="synonym">Pyrus baccata</name>
    <dbReference type="NCBI Taxonomy" id="106549"/>
    <lineage>
        <taxon>Eukaryota</taxon>
        <taxon>Viridiplantae</taxon>
        <taxon>Streptophyta</taxon>
        <taxon>Embryophyta</taxon>
        <taxon>Tracheophyta</taxon>
        <taxon>Spermatophyta</taxon>
        <taxon>Magnoliopsida</taxon>
        <taxon>eudicotyledons</taxon>
        <taxon>Gunneridae</taxon>
        <taxon>Pentapetalae</taxon>
        <taxon>rosids</taxon>
        <taxon>fabids</taxon>
        <taxon>Rosales</taxon>
        <taxon>Rosaceae</taxon>
        <taxon>Amygdaloideae</taxon>
        <taxon>Maleae</taxon>
        <taxon>Malus</taxon>
    </lineage>
</organism>
<keyword evidence="6" id="KW-0832">Ubl conjugation</keyword>
<keyword evidence="9" id="KW-0539">Nucleus</keyword>
<keyword evidence="8" id="KW-0804">Transcription</keyword>
<gene>
    <name evidence="14" type="ORF">C1H46_030518</name>
</gene>
<feature type="compositionally biased region" description="Basic and acidic residues" evidence="11">
    <location>
        <begin position="554"/>
        <end position="563"/>
    </location>
</feature>
<dbReference type="InterPro" id="IPR028942">
    <property type="entry name" value="WHIM1_dom"/>
</dbReference>
<feature type="domain" description="Zinc-finger" evidence="12">
    <location>
        <begin position="43"/>
        <end position="133"/>
    </location>
</feature>
<evidence type="ECO:0000256" key="4">
    <source>
        <dbReference type="ARBA" id="ARBA00022499"/>
    </source>
</evidence>
<name>A0A540LBR1_MALBA</name>
<keyword evidence="7" id="KW-0805">Transcription regulation</keyword>
<dbReference type="AlphaFoldDB" id="A0A540LBR1"/>
<dbReference type="PANTHER" id="PTHR31169:SF8">
    <property type="entry name" value="ZINC-FINGER DOMAIN OF MONOAMINE-OXIDASE A REPRESSOR R1 PROTEIN"/>
    <property type="match status" value="1"/>
</dbReference>
<keyword evidence="4" id="KW-1017">Isopeptide bond</keyword>
<keyword evidence="5" id="KW-0597">Phosphoprotein</keyword>
<feature type="compositionally biased region" description="Polar residues" evidence="11">
    <location>
        <begin position="579"/>
        <end position="607"/>
    </location>
</feature>
<dbReference type="Proteomes" id="UP000315295">
    <property type="component" value="Unassembled WGS sequence"/>
</dbReference>
<evidence type="ECO:0000256" key="6">
    <source>
        <dbReference type="ARBA" id="ARBA00022843"/>
    </source>
</evidence>